<organism evidence="2 3">
    <name type="scientific">Trachymyrmex septentrionalis</name>
    <dbReference type="NCBI Taxonomy" id="34720"/>
    <lineage>
        <taxon>Eukaryota</taxon>
        <taxon>Metazoa</taxon>
        <taxon>Ecdysozoa</taxon>
        <taxon>Arthropoda</taxon>
        <taxon>Hexapoda</taxon>
        <taxon>Insecta</taxon>
        <taxon>Pterygota</taxon>
        <taxon>Neoptera</taxon>
        <taxon>Endopterygota</taxon>
        <taxon>Hymenoptera</taxon>
        <taxon>Apocrita</taxon>
        <taxon>Aculeata</taxon>
        <taxon>Formicoidea</taxon>
        <taxon>Formicidae</taxon>
        <taxon>Myrmicinae</taxon>
        <taxon>Trachymyrmex</taxon>
    </lineage>
</organism>
<feature type="compositionally biased region" description="Basic and acidic residues" evidence="1">
    <location>
        <begin position="1022"/>
        <end position="1036"/>
    </location>
</feature>
<feature type="region of interest" description="Disordered" evidence="1">
    <location>
        <begin position="744"/>
        <end position="765"/>
    </location>
</feature>
<accession>A0A195FPI9</accession>
<feature type="region of interest" description="Disordered" evidence="1">
    <location>
        <begin position="813"/>
        <end position="845"/>
    </location>
</feature>
<feature type="region of interest" description="Disordered" evidence="1">
    <location>
        <begin position="643"/>
        <end position="662"/>
    </location>
</feature>
<feature type="compositionally biased region" description="Polar residues" evidence="1">
    <location>
        <begin position="125"/>
        <end position="135"/>
    </location>
</feature>
<name>A0A195FPI9_9HYME</name>
<feature type="compositionally biased region" description="Polar residues" evidence="1">
    <location>
        <begin position="188"/>
        <end position="199"/>
    </location>
</feature>
<feature type="compositionally biased region" description="Basic and acidic residues" evidence="1">
    <location>
        <begin position="254"/>
        <end position="264"/>
    </location>
</feature>
<feature type="region of interest" description="Disordered" evidence="1">
    <location>
        <begin position="1020"/>
        <end position="1109"/>
    </location>
</feature>
<feature type="compositionally biased region" description="Polar residues" evidence="1">
    <location>
        <begin position="1093"/>
        <end position="1109"/>
    </location>
</feature>
<reference evidence="2 3" key="1">
    <citation type="submission" date="2016-03" db="EMBL/GenBank/DDBJ databases">
        <title>Trachymyrmex septentrionalis WGS genome.</title>
        <authorList>
            <person name="Nygaard S."/>
            <person name="Hu H."/>
            <person name="Boomsma J."/>
            <person name="Zhang G."/>
        </authorList>
    </citation>
    <scope>NUCLEOTIDE SEQUENCE [LARGE SCALE GENOMIC DNA]</scope>
    <source>
        <strain evidence="2">Tsep2-gDNA-1</strain>
        <tissue evidence="2">Whole body</tissue>
    </source>
</reference>
<feature type="region of interest" description="Disordered" evidence="1">
    <location>
        <begin position="1"/>
        <end position="34"/>
    </location>
</feature>
<evidence type="ECO:0000256" key="1">
    <source>
        <dbReference type="SAM" id="MobiDB-lite"/>
    </source>
</evidence>
<feature type="compositionally biased region" description="Basic and acidic residues" evidence="1">
    <location>
        <begin position="205"/>
        <end position="227"/>
    </location>
</feature>
<dbReference type="Proteomes" id="UP000078541">
    <property type="component" value="Unassembled WGS sequence"/>
</dbReference>
<protein>
    <submittedName>
        <fullName evidence="2">Uncharacterized protein</fullName>
    </submittedName>
</protein>
<feature type="compositionally biased region" description="Basic and acidic residues" evidence="1">
    <location>
        <begin position="643"/>
        <end position="660"/>
    </location>
</feature>
<feature type="compositionally biased region" description="Basic and acidic residues" evidence="1">
    <location>
        <begin position="1047"/>
        <end position="1090"/>
    </location>
</feature>
<keyword evidence="3" id="KW-1185">Reference proteome</keyword>
<feature type="region of interest" description="Disordered" evidence="1">
    <location>
        <begin position="253"/>
        <end position="272"/>
    </location>
</feature>
<proteinExistence type="predicted"/>
<feature type="compositionally biased region" description="Polar residues" evidence="1">
    <location>
        <begin position="228"/>
        <end position="237"/>
    </location>
</feature>
<feature type="region of interest" description="Disordered" evidence="1">
    <location>
        <begin position="72"/>
        <end position="239"/>
    </location>
</feature>
<feature type="compositionally biased region" description="Basic and acidic residues" evidence="1">
    <location>
        <begin position="16"/>
        <end position="31"/>
    </location>
</feature>
<gene>
    <name evidence="2" type="ORF">ALC56_03501</name>
</gene>
<evidence type="ECO:0000313" key="2">
    <source>
        <dbReference type="EMBL" id="KYN42363.1"/>
    </source>
</evidence>
<dbReference type="AlphaFoldDB" id="A0A195FPI9"/>
<feature type="compositionally biased region" description="Basic and acidic residues" evidence="1">
    <location>
        <begin position="833"/>
        <end position="845"/>
    </location>
</feature>
<feature type="non-terminal residue" evidence="2">
    <location>
        <position position="1"/>
    </location>
</feature>
<feature type="compositionally biased region" description="Basic and acidic residues" evidence="1">
    <location>
        <begin position="158"/>
        <end position="187"/>
    </location>
</feature>
<dbReference type="EMBL" id="KQ981382">
    <property type="protein sequence ID" value="KYN42363.1"/>
    <property type="molecule type" value="Genomic_DNA"/>
</dbReference>
<evidence type="ECO:0000313" key="3">
    <source>
        <dbReference type="Proteomes" id="UP000078541"/>
    </source>
</evidence>
<sequence length="1109" mass="125593">LRSSEIGYAGSPPREVLTRGRSIDSVDRPFHPSDWVDVNLEVPSPPRADSTLTNSIVDTSLRPAVTPTFNCANLKDVTPVPPPRRKKRNRSRPLPPKPDEIPENVTNNLRRGDTSEEPLYFSVRSPKTNNNQNGEVETWGTEKTCTDDPNEVVSGKRTPADKKTSRTSESNHHHRKVLENEEYERFARNQSIKDSSTPNRQDRRKSKELERRIRDSSRDDDRPEANTRTKNYSTVSLPNYDELDVSRHPVKGMAQDEERIEEKMKSKRPVRSSTVSLPAESFLSPFSEKTSVCLEDYFPRRGSMEHLSLYQVLEKLGSSENEVIDGRFMKYDPSKLEDWDLSDISNCDSNQRLSVENTSRIESCNNKLAESAGLSEGIDVVDHSRNVEAGQTETEMKISGVQDMTSSLQKPESFGKVALPIIDSGRESKYTDDWLADQNRSLKYFDPPKMSEICQISSTCELETSPVRREPFFLNEALHRSICDTIEGSCRNGAVVRESDRSDQSRLIFGRSLSNESEPFDDPYESKELRAHSDVTNKLIRTISEESLPQEMLEEVDEEIVDFFDEKLAKDATNKLKKDYQDQRIKTPPPSPEPKIKAQILDNDHSTLLKVLNDEVGNESNLSSMTPSLTELEVALSDMLEKEDQSDEITKRESTNEECKQTPVEKLLEPEIVPVEKHNVIDRNVSDQCSINDGILVDSTSEHKTDRLSVSLEQPLGDSISTPKKRKVSFCTWEEKVMMDVDLKNDEESPCNETEQNLDETTRPDFKDSVVKSKLESSTDFFESIATDTKDSVSSVGEAPAKPNRLFQNLAEDLEQIPTPPRRKNKSLGVTKESSRTIDNYHENPDPGKLGIDFSSASLFYRSPVEPCLRRTVLLSATSRYPLTHYLFNYLWPTEPFYRSAFNGPSLIVLRARNVTKNRKSLLDHDTRLCTCEFCTTSGLKSLKLKPTAVWNRIASLLSERRTSFNYPYRTSLAQRVIRFIFMGRSAFRNSLAIYRRFVVATTTTEAICATSAAAPLGISRSPDRVKQREKDEKGPGWELGGAPTKPGDDGRERRIPDAKGKKRMEEGRPETRSLSTKNDDESRLDDCKKLQRTSPEISGVSNALYLST</sequence>